<organism evidence="2 3">
    <name type="scientific">Medicago truncatula</name>
    <name type="common">Barrel medic</name>
    <name type="synonym">Medicago tribuloides</name>
    <dbReference type="NCBI Taxonomy" id="3880"/>
    <lineage>
        <taxon>Eukaryota</taxon>
        <taxon>Viridiplantae</taxon>
        <taxon>Streptophyta</taxon>
        <taxon>Embryophyta</taxon>
        <taxon>Tracheophyta</taxon>
        <taxon>Spermatophyta</taxon>
        <taxon>Magnoliopsida</taxon>
        <taxon>eudicotyledons</taxon>
        <taxon>Gunneridae</taxon>
        <taxon>Pentapetalae</taxon>
        <taxon>rosids</taxon>
        <taxon>fabids</taxon>
        <taxon>Fabales</taxon>
        <taxon>Fabaceae</taxon>
        <taxon>Papilionoideae</taxon>
        <taxon>50 kb inversion clade</taxon>
        <taxon>NPAAA clade</taxon>
        <taxon>Hologalegina</taxon>
        <taxon>IRL clade</taxon>
        <taxon>Trifolieae</taxon>
        <taxon>Medicago</taxon>
    </lineage>
</organism>
<evidence type="ECO:0000313" key="3">
    <source>
        <dbReference type="Proteomes" id="UP000265566"/>
    </source>
</evidence>
<dbReference type="AlphaFoldDB" id="A0A396III6"/>
<feature type="transmembrane region" description="Helical" evidence="1">
    <location>
        <begin position="55"/>
        <end position="74"/>
    </location>
</feature>
<dbReference type="EMBL" id="PSQE01000003">
    <property type="protein sequence ID" value="RHN65402.1"/>
    <property type="molecule type" value="Genomic_DNA"/>
</dbReference>
<reference evidence="3" key="1">
    <citation type="journal article" date="2018" name="Nat. Plants">
        <title>Whole-genome landscape of Medicago truncatula symbiotic genes.</title>
        <authorList>
            <person name="Pecrix Y."/>
            <person name="Staton S.E."/>
            <person name="Sallet E."/>
            <person name="Lelandais-Briere C."/>
            <person name="Moreau S."/>
            <person name="Carrere S."/>
            <person name="Blein T."/>
            <person name="Jardinaud M.F."/>
            <person name="Latrasse D."/>
            <person name="Zouine M."/>
            <person name="Zahm M."/>
            <person name="Kreplak J."/>
            <person name="Mayjonade B."/>
            <person name="Satge C."/>
            <person name="Perez M."/>
            <person name="Cauet S."/>
            <person name="Marande W."/>
            <person name="Chantry-Darmon C."/>
            <person name="Lopez-Roques C."/>
            <person name="Bouchez O."/>
            <person name="Berard A."/>
            <person name="Debelle F."/>
            <person name="Munos S."/>
            <person name="Bendahmane A."/>
            <person name="Berges H."/>
            <person name="Niebel A."/>
            <person name="Buitink J."/>
            <person name="Frugier F."/>
            <person name="Benhamed M."/>
            <person name="Crespi M."/>
            <person name="Gouzy J."/>
            <person name="Gamas P."/>
        </authorList>
    </citation>
    <scope>NUCLEOTIDE SEQUENCE [LARGE SCALE GENOMIC DNA]</scope>
    <source>
        <strain evidence="3">cv. Jemalong A17</strain>
    </source>
</reference>
<keyword evidence="1" id="KW-0812">Transmembrane</keyword>
<gene>
    <name evidence="2" type="ORF">MtrunA17_Chr3g0079501</name>
</gene>
<comment type="caution">
    <text evidence="2">The sequence shown here is derived from an EMBL/GenBank/DDBJ whole genome shotgun (WGS) entry which is preliminary data.</text>
</comment>
<evidence type="ECO:0008006" key="4">
    <source>
        <dbReference type="Google" id="ProtNLM"/>
    </source>
</evidence>
<evidence type="ECO:0000313" key="2">
    <source>
        <dbReference type="EMBL" id="RHN65402.1"/>
    </source>
</evidence>
<proteinExistence type="predicted"/>
<accession>A0A396III6</accession>
<sequence>MHTLSQSFILNLTPQMIRHRQRVEDFVSCSSNSSHFCHSLKHRHSAMRILKRHYFLFYLGILFQLHVCLSKYYVT</sequence>
<keyword evidence="1" id="KW-0472">Membrane</keyword>
<evidence type="ECO:0000256" key="1">
    <source>
        <dbReference type="SAM" id="Phobius"/>
    </source>
</evidence>
<dbReference type="Gramene" id="rna13236">
    <property type="protein sequence ID" value="RHN65402.1"/>
    <property type="gene ID" value="gene13236"/>
</dbReference>
<keyword evidence="1" id="KW-1133">Transmembrane helix</keyword>
<protein>
    <recommendedName>
        <fullName evidence="4">Transmembrane protein</fullName>
    </recommendedName>
</protein>
<dbReference type="Proteomes" id="UP000265566">
    <property type="component" value="Chromosome 3"/>
</dbReference>
<name>A0A396III6_MEDTR</name>